<proteinExistence type="predicted"/>
<feature type="transmembrane region" description="Helical" evidence="8">
    <location>
        <begin position="396"/>
        <end position="420"/>
    </location>
</feature>
<dbReference type="Proteomes" id="UP001152759">
    <property type="component" value="Chromosome 9"/>
</dbReference>
<dbReference type="PANTHER" id="PTHR42643">
    <property type="entry name" value="IONOTROPIC RECEPTOR 20A-RELATED"/>
    <property type="match status" value="1"/>
</dbReference>
<evidence type="ECO:0008006" key="11">
    <source>
        <dbReference type="Google" id="ProtNLM"/>
    </source>
</evidence>
<evidence type="ECO:0000313" key="10">
    <source>
        <dbReference type="Proteomes" id="UP001152759"/>
    </source>
</evidence>
<keyword evidence="7" id="KW-0325">Glycoprotein</keyword>
<dbReference type="PANTHER" id="PTHR42643:SF38">
    <property type="entry name" value="IONOTROPIC RECEPTOR 100A"/>
    <property type="match status" value="1"/>
</dbReference>
<keyword evidence="3 8" id="KW-0812">Transmembrane</keyword>
<evidence type="ECO:0000256" key="6">
    <source>
        <dbReference type="ARBA" id="ARBA00023170"/>
    </source>
</evidence>
<name>A0A9P0F7E6_BEMTA</name>
<feature type="transmembrane region" description="Helical" evidence="8">
    <location>
        <begin position="615"/>
        <end position="637"/>
    </location>
</feature>
<keyword evidence="2" id="KW-1003">Cell membrane</keyword>
<dbReference type="AlphaFoldDB" id="A0A9P0F7E6"/>
<protein>
    <recommendedName>
        <fullName evidence="11">Ionotropic receptor</fullName>
    </recommendedName>
</protein>
<keyword evidence="6" id="KW-0675">Receptor</keyword>
<evidence type="ECO:0000256" key="8">
    <source>
        <dbReference type="SAM" id="Phobius"/>
    </source>
</evidence>
<organism evidence="9 10">
    <name type="scientific">Bemisia tabaci</name>
    <name type="common">Sweetpotato whitefly</name>
    <name type="synonym">Aleurodes tabaci</name>
    <dbReference type="NCBI Taxonomy" id="7038"/>
    <lineage>
        <taxon>Eukaryota</taxon>
        <taxon>Metazoa</taxon>
        <taxon>Ecdysozoa</taxon>
        <taxon>Arthropoda</taxon>
        <taxon>Hexapoda</taxon>
        <taxon>Insecta</taxon>
        <taxon>Pterygota</taxon>
        <taxon>Neoptera</taxon>
        <taxon>Paraneoptera</taxon>
        <taxon>Hemiptera</taxon>
        <taxon>Sternorrhyncha</taxon>
        <taxon>Aleyrodoidea</taxon>
        <taxon>Aleyrodidae</taxon>
        <taxon>Aleyrodinae</taxon>
        <taxon>Bemisia</taxon>
    </lineage>
</organism>
<reference evidence="9" key="1">
    <citation type="submission" date="2021-12" db="EMBL/GenBank/DDBJ databases">
        <authorList>
            <person name="King R."/>
        </authorList>
    </citation>
    <scope>NUCLEOTIDE SEQUENCE</scope>
</reference>
<evidence type="ECO:0000256" key="7">
    <source>
        <dbReference type="ARBA" id="ARBA00023180"/>
    </source>
</evidence>
<evidence type="ECO:0000256" key="1">
    <source>
        <dbReference type="ARBA" id="ARBA00004651"/>
    </source>
</evidence>
<evidence type="ECO:0000256" key="2">
    <source>
        <dbReference type="ARBA" id="ARBA00022475"/>
    </source>
</evidence>
<keyword evidence="5 8" id="KW-0472">Membrane</keyword>
<dbReference type="GO" id="GO:0005886">
    <property type="term" value="C:plasma membrane"/>
    <property type="evidence" value="ECO:0007669"/>
    <property type="project" value="UniProtKB-SubCell"/>
</dbReference>
<keyword evidence="4 8" id="KW-1133">Transmembrane helix</keyword>
<evidence type="ECO:0000313" key="9">
    <source>
        <dbReference type="EMBL" id="CAH0395181.1"/>
    </source>
</evidence>
<feature type="transmembrane region" description="Helical" evidence="8">
    <location>
        <begin position="328"/>
        <end position="355"/>
    </location>
</feature>
<accession>A0A9P0F7E6</accession>
<evidence type="ECO:0000256" key="3">
    <source>
        <dbReference type="ARBA" id="ARBA00022692"/>
    </source>
</evidence>
<evidence type="ECO:0000256" key="5">
    <source>
        <dbReference type="ARBA" id="ARBA00023136"/>
    </source>
</evidence>
<keyword evidence="10" id="KW-1185">Reference proteome</keyword>
<evidence type="ECO:0000256" key="4">
    <source>
        <dbReference type="ARBA" id="ARBA00022989"/>
    </source>
</evidence>
<gene>
    <name evidence="9" type="ORF">BEMITA_LOCUS13397</name>
</gene>
<dbReference type="EMBL" id="OU963870">
    <property type="protein sequence ID" value="CAH0395181.1"/>
    <property type="molecule type" value="Genomic_DNA"/>
</dbReference>
<comment type="subcellular location">
    <subcellularLocation>
        <location evidence="1">Cell membrane</location>
        <topology evidence="1">Multi-pass membrane protein</topology>
    </subcellularLocation>
</comment>
<dbReference type="InterPro" id="IPR052192">
    <property type="entry name" value="Insect_Ionotropic_Sensory_Rcpt"/>
</dbReference>
<sequence>MLFILDDFSNILNLILSSQNFGKVGIPATSLQNPKKVLRSLDGKLEAFNLPKFCVHLEAEFKPIIMDPRRPCDENITISDIQLQGDSHLSEALFNQIRGLSQNNVWNSRNYLIFYVVSTFQVPQILEENSRRAGDPIHSLSFAFRFIWRLFKGQKTLICLREACYRYDPFFEKIHEYVGGGGEEEFFDFSWFSMNRKPFTYSVVFLTPFDFDATVSDICAATTISPLLDVAWYFEDTRDGNVKGIPKADFNFNKDALYSFDSSTHRKHLEFGLKYGVDLLAIGAGLGNLANLRDYDISPALESCKLTFRLPRKGFMPQEVVPFYCFSLALWIFVIVTLLILALIHHALVIANINIFSRSNVEESHELFPTLMTIFRYALGIVQPRLIMVELMVGKIFFLIVVFSMMILITLFQSGMFSLLSSRVRYSDIDTFKEIEESDLVVQSSGIDIDAQFLGDGSEFDWIRQKLTDGFKFRCDRHWVYVHSIDDDIDLNETFIGFDEENLVRREVDAMLESNAFLIRMTTKYTELQDLMYMDLSTKKEYEFHIPRERLLSYPLMYFMPRNGFYHEVVNDVLLHMVEMGLFNDGIGTSLALDFSRYQAREDKIKARPFNLTDLRLAFVSLVIGWVLSGFCFIIELL</sequence>